<sequence>MIRKSVVAFALFASIFSLLPVFAQYESGAEVQTYFPRDDEIWKKWCQGTGIPGHACFHITSGSPDAFTVPMGRANQVIMSKGGHCVGYIDVKSPLGLSGCAVAGEYFGTKFNGAAGSGDASADYPGGK</sequence>
<dbReference type="Proteomes" id="UP000246740">
    <property type="component" value="Unassembled WGS sequence"/>
</dbReference>
<protein>
    <submittedName>
        <fullName evidence="2">Uncharacterized protein</fullName>
    </submittedName>
</protein>
<evidence type="ECO:0000256" key="1">
    <source>
        <dbReference type="SAM" id="SignalP"/>
    </source>
</evidence>
<dbReference type="EMBL" id="KZ819192">
    <property type="protein sequence ID" value="PWZ00546.1"/>
    <property type="molecule type" value="Genomic_DNA"/>
</dbReference>
<accession>A0A317XQG2</accession>
<gene>
    <name evidence="2" type="ORF">BCV70DRAFT_206001</name>
</gene>
<organism evidence="2 3">
    <name type="scientific">Testicularia cyperi</name>
    <dbReference type="NCBI Taxonomy" id="1882483"/>
    <lineage>
        <taxon>Eukaryota</taxon>
        <taxon>Fungi</taxon>
        <taxon>Dikarya</taxon>
        <taxon>Basidiomycota</taxon>
        <taxon>Ustilaginomycotina</taxon>
        <taxon>Ustilaginomycetes</taxon>
        <taxon>Ustilaginales</taxon>
        <taxon>Anthracoideaceae</taxon>
        <taxon>Testicularia</taxon>
    </lineage>
</organism>
<name>A0A317XQG2_9BASI</name>
<evidence type="ECO:0000313" key="2">
    <source>
        <dbReference type="EMBL" id="PWZ00546.1"/>
    </source>
</evidence>
<reference evidence="2 3" key="1">
    <citation type="journal article" date="2018" name="Mol. Biol. Evol.">
        <title>Broad Genomic Sampling Reveals a Smut Pathogenic Ancestry of the Fungal Clade Ustilaginomycotina.</title>
        <authorList>
            <person name="Kijpornyongpan T."/>
            <person name="Mondo S.J."/>
            <person name="Barry K."/>
            <person name="Sandor L."/>
            <person name="Lee J."/>
            <person name="Lipzen A."/>
            <person name="Pangilinan J."/>
            <person name="LaButti K."/>
            <person name="Hainaut M."/>
            <person name="Henrissat B."/>
            <person name="Grigoriev I.V."/>
            <person name="Spatafora J.W."/>
            <person name="Aime M.C."/>
        </authorList>
    </citation>
    <scope>NUCLEOTIDE SEQUENCE [LARGE SCALE GENOMIC DNA]</scope>
    <source>
        <strain evidence="2 3">MCA 3645</strain>
    </source>
</reference>
<dbReference type="InParanoid" id="A0A317XQG2"/>
<feature type="chain" id="PRO_5016451325" evidence="1">
    <location>
        <begin position="24"/>
        <end position="128"/>
    </location>
</feature>
<keyword evidence="3" id="KW-1185">Reference proteome</keyword>
<feature type="signal peptide" evidence="1">
    <location>
        <begin position="1"/>
        <end position="23"/>
    </location>
</feature>
<keyword evidence="1" id="KW-0732">Signal</keyword>
<evidence type="ECO:0000313" key="3">
    <source>
        <dbReference type="Proteomes" id="UP000246740"/>
    </source>
</evidence>
<dbReference type="AlphaFoldDB" id="A0A317XQG2"/>
<proteinExistence type="predicted"/>